<reference evidence="1 2" key="1">
    <citation type="journal article" date="2015" name="Nature">
        <title>rRNA introns, odd ribosomes, and small enigmatic genomes across a large radiation of phyla.</title>
        <authorList>
            <person name="Brown C.T."/>
            <person name="Hug L.A."/>
            <person name="Thomas B.C."/>
            <person name="Sharon I."/>
            <person name="Castelle C.J."/>
            <person name="Singh A."/>
            <person name="Wilkins M.J."/>
            <person name="Williams K.H."/>
            <person name="Banfield J.F."/>
        </authorList>
    </citation>
    <scope>NUCLEOTIDE SEQUENCE [LARGE SCALE GENOMIC DNA]</scope>
</reference>
<comment type="caution">
    <text evidence="1">The sequence shown here is derived from an EMBL/GenBank/DDBJ whole genome shotgun (WGS) entry which is preliminary data.</text>
</comment>
<gene>
    <name evidence="1" type="ORF">UR38_C0011G0007</name>
</gene>
<evidence type="ECO:0000313" key="2">
    <source>
        <dbReference type="Proteomes" id="UP000033995"/>
    </source>
</evidence>
<dbReference type="EMBL" id="LBOZ01000011">
    <property type="protein sequence ID" value="KKP46357.1"/>
    <property type="molecule type" value="Genomic_DNA"/>
</dbReference>
<organism evidence="1 2">
    <name type="scientific">Candidatus Woesebacteria bacterium GW2011_GWA2_33_28</name>
    <dbReference type="NCBI Taxonomy" id="1618561"/>
    <lineage>
        <taxon>Bacteria</taxon>
        <taxon>Candidatus Woeseibacteriota</taxon>
    </lineage>
</organism>
<dbReference type="Proteomes" id="UP000033995">
    <property type="component" value="Unassembled WGS sequence"/>
</dbReference>
<evidence type="ECO:0000313" key="1">
    <source>
        <dbReference type="EMBL" id="KKP46357.1"/>
    </source>
</evidence>
<name>A0A0G0CSS4_9BACT</name>
<dbReference type="AlphaFoldDB" id="A0A0G0CSS4"/>
<protein>
    <submittedName>
        <fullName evidence="1">Uncharacterized protein</fullName>
    </submittedName>
</protein>
<sequence length="119" mass="13416">MSDGFHIEVYSWVSNQGKNPEPIGPKIQTLTGKKREENEMIAHYLSRLKTTGEATYEETLNGDNKTTIFELPVKGMPNLIISGRIDAKKIKGAYSMTSILLDIKVPYEMIGSWLQLNKI</sequence>
<proteinExistence type="predicted"/>
<accession>A0A0G0CSS4</accession>